<sequence length="137" mass="14558" precursor="true">MIRCATLLTAAAYLFFGTATPAQDKADAGVSLKGSVDDLTLQDKAPKSGVVVSAAGWKTLQEVWGIKDAPKLDFGKTILVVATTRGSQLKLTPRVTNGDLKVLAISTRDLRPGFRYAIESVSRDGVKSVNGQPLPKE</sequence>
<protein>
    <submittedName>
        <fullName evidence="2">Uncharacterized protein</fullName>
    </submittedName>
</protein>
<accession>A0A517XTN6</accession>
<dbReference type="OrthoDB" id="290090at2"/>
<organism evidence="2 3">
    <name type="scientific">Urbifossiella limnaea</name>
    <dbReference type="NCBI Taxonomy" id="2528023"/>
    <lineage>
        <taxon>Bacteria</taxon>
        <taxon>Pseudomonadati</taxon>
        <taxon>Planctomycetota</taxon>
        <taxon>Planctomycetia</taxon>
        <taxon>Gemmatales</taxon>
        <taxon>Gemmataceae</taxon>
        <taxon>Urbifossiella</taxon>
    </lineage>
</organism>
<dbReference type="AlphaFoldDB" id="A0A517XTN6"/>
<proteinExistence type="predicted"/>
<feature type="signal peptide" evidence="1">
    <location>
        <begin position="1"/>
        <end position="22"/>
    </location>
</feature>
<feature type="chain" id="PRO_5021794302" evidence="1">
    <location>
        <begin position="23"/>
        <end position="137"/>
    </location>
</feature>
<keyword evidence="3" id="KW-1185">Reference proteome</keyword>
<evidence type="ECO:0000313" key="3">
    <source>
        <dbReference type="Proteomes" id="UP000319576"/>
    </source>
</evidence>
<evidence type="ECO:0000256" key="1">
    <source>
        <dbReference type="SAM" id="SignalP"/>
    </source>
</evidence>
<evidence type="ECO:0000313" key="2">
    <source>
        <dbReference type="EMBL" id="QDU20871.1"/>
    </source>
</evidence>
<name>A0A517XTN6_9BACT</name>
<keyword evidence="1" id="KW-0732">Signal</keyword>
<dbReference type="KEGG" id="uli:ETAA1_28340"/>
<dbReference type="RefSeq" id="WP_145239175.1">
    <property type="nucleotide sequence ID" value="NZ_CP036273.1"/>
</dbReference>
<reference evidence="2 3" key="1">
    <citation type="submission" date="2019-02" db="EMBL/GenBank/DDBJ databases">
        <title>Deep-cultivation of Planctomycetes and their phenomic and genomic characterization uncovers novel biology.</title>
        <authorList>
            <person name="Wiegand S."/>
            <person name="Jogler M."/>
            <person name="Boedeker C."/>
            <person name="Pinto D."/>
            <person name="Vollmers J."/>
            <person name="Rivas-Marin E."/>
            <person name="Kohn T."/>
            <person name="Peeters S.H."/>
            <person name="Heuer A."/>
            <person name="Rast P."/>
            <person name="Oberbeckmann S."/>
            <person name="Bunk B."/>
            <person name="Jeske O."/>
            <person name="Meyerdierks A."/>
            <person name="Storesund J.E."/>
            <person name="Kallscheuer N."/>
            <person name="Luecker S."/>
            <person name="Lage O.M."/>
            <person name="Pohl T."/>
            <person name="Merkel B.J."/>
            <person name="Hornburger P."/>
            <person name="Mueller R.-W."/>
            <person name="Bruemmer F."/>
            <person name="Labrenz M."/>
            <person name="Spormann A.M."/>
            <person name="Op den Camp H."/>
            <person name="Overmann J."/>
            <person name="Amann R."/>
            <person name="Jetten M.S.M."/>
            <person name="Mascher T."/>
            <person name="Medema M.H."/>
            <person name="Devos D.P."/>
            <person name="Kaster A.-K."/>
            <person name="Ovreas L."/>
            <person name="Rohde M."/>
            <person name="Galperin M.Y."/>
            <person name="Jogler C."/>
        </authorList>
    </citation>
    <scope>NUCLEOTIDE SEQUENCE [LARGE SCALE GENOMIC DNA]</scope>
    <source>
        <strain evidence="2 3">ETA_A1</strain>
    </source>
</reference>
<dbReference type="EMBL" id="CP036273">
    <property type="protein sequence ID" value="QDU20871.1"/>
    <property type="molecule type" value="Genomic_DNA"/>
</dbReference>
<gene>
    <name evidence="2" type="ORF">ETAA1_28340</name>
</gene>
<dbReference type="Proteomes" id="UP000319576">
    <property type="component" value="Chromosome"/>
</dbReference>